<name>A0ABR3QB28_9TREE</name>
<feature type="compositionally biased region" description="Basic residues" evidence="3">
    <location>
        <begin position="1"/>
        <end position="17"/>
    </location>
</feature>
<comment type="similarity">
    <text evidence="1">Belongs to the nuclear import and ribosome assembly adapter family.</text>
</comment>
<dbReference type="PANTHER" id="PTHR13347">
    <property type="entry name" value="HEAT REPEAT-CONTAINING PROTEIN 3"/>
    <property type="match status" value="1"/>
</dbReference>
<evidence type="ECO:0000313" key="5">
    <source>
        <dbReference type="EMBL" id="KAL1411919.1"/>
    </source>
</evidence>
<evidence type="ECO:0000256" key="1">
    <source>
        <dbReference type="ARBA" id="ARBA00049983"/>
    </source>
</evidence>
<dbReference type="RefSeq" id="XP_069211863.1">
    <property type="nucleotide sequence ID" value="XM_069351477.1"/>
</dbReference>
<evidence type="ECO:0000256" key="2">
    <source>
        <dbReference type="PROSITE-ProRule" id="PRU00259"/>
    </source>
</evidence>
<protein>
    <recommendedName>
        <fullName evidence="4">SYO1-like TPR repeats domain-containing protein</fullName>
    </recommendedName>
</protein>
<evidence type="ECO:0000259" key="4">
    <source>
        <dbReference type="Pfam" id="PF25567"/>
    </source>
</evidence>
<organism evidence="5 6">
    <name type="scientific">Vanrija albida</name>
    <dbReference type="NCBI Taxonomy" id="181172"/>
    <lineage>
        <taxon>Eukaryota</taxon>
        <taxon>Fungi</taxon>
        <taxon>Dikarya</taxon>
        <taxon>Basidiomycota</taxon>
        <taxon>Agaricomycotina</taxon>
        <taxon>Tremellomycetes</taxon>
        <taxon>Trichosporonales</taxon>
        <taxon>Trichosporonaceae</taxon>
        <taxon>Vanrija</taxon>
    </lineage>
</organism>
<dbReference type="CDD" id="cd13394">
    <property type="entry name" value="Syo1_like"/>
    <property type="match status" value="1"/>
</dbReference>
<dbReference type="InterPro" id="IPR052616">
    <property type="entry name" value="SYO1-like"/>
</dbReference>
<comment type="caution">
    <text evidence="5">The sequence shown here is derived from an EMBL/GenBank/DDBJ whole genome shotgun (WGS) entry which is preliminary data.</text>
</comment>
<feature type="repeat" description="ARM" evidence="2">
    <location>
        <begin position="82"/>
        <end position="110"/>
    </location>
</feature>
<gene>
    <name evidence="5" type="ORF">Q8F55_002905</name>
</gene>
<feature type="region of interest" description="Disordered" evidence="3">
    <location>
        <begin position="1"/>
        <end position="40"/>
    </location>
</feature>
<dbReference type="EMBL" id="JBBXJM010000002">
    <property type="protein sequence ID" value="KAL1411919.1"/>
    <property type="molecule type" value="Genomic_DNA"/>
</dbReference>
<dbReference type="InterPro" id="IPR016024">
    <property type="entry name" value="ARM-type_fold"/>
</dbReference>
<evidence type="ECO:0000256" key="3">
    <source>
        <dbReference type="SAM" id="MobiDB-lite"/>
    </source>
</evidence>
<dbReference type="PROSITE" id="PS50176">
    <property type="entry name" value="ARM_REPEAT"/>
    <property type="match status" value="1"/>
</dbReference>
<dbReference type="Proteomes" id="UP001565368">
    <property type="component" value="Unassembled WGS sequence"/>
</dbReference>
<sequence length="718" mass="75961">MGKAQYKKKATARRHNPIRVPDSHLGGGKADGKANPEKEKQMLPVLQKLRSPEYADRTWACAAICNLVAGDAATRRLFQGRNVVGELIERLSDSVDEVVVEASGALRNLAIDGGHELVSEMYNKGIMPHLTVLMGKIGGTVDEVLAADVQAEDLSDEDIQRRKHILALAENVTILVWLLAEANHKTLAAINAVAGGVAELLVKILRGREKLSLGVALAAAQALYSLTQDNRPFTNALLHTPDALPTLVALAKADHAALEAELKAKAAKAKGKKKAAPEAEDEEVGDGRLLLTRVLVAGTLRNIVDAGSRTDESVGIAALTNEVILPLVNSLLDVNLANVVTRVGELVAAMPAEELPVAGKDLQNDHRSPAELKLERLERMLTTVSAALEVLTGICAGLEDAAEEEEMAEDAGEEDLEMEDAAEDEALIAMGRDAPGVAAAAPTVKTSATLPTLLGALRLPERLSALAQLTPLSFPPTGAEPSLHPPTTAALSTLHLRALEALNNLLLTAAASLAGGADPAIAALVPAAGVWGTVFGIIASAGEDAAALTARGQEMRLEILEAALGCAWGVSKVSAAQLSPQAVQVQMLMDVLPALRSDAARTRTLDTLAALASRPGVTVDENRAIGQWVLGLLPSASDEILVAVLNAIIDIYADEGRDYDRPVFVAGGFLDVLASSVARVRSDVRKIDRRKQPELRSRAEEAYENLTAFVKYRRSLRL</sequence>
<reference evidence="5 6" key="1">
    <citation type="submission" date="2023-08" db="EMBL/GenBank/DDBJ databases">
        <title>Annotated Genome Sequence of Vanrija albida AlHP1.</title>
        <authorList>
            <person name="Herzog R."/>
        </authorList>
    </citation>
    <scope>NUCLEOTIDE SEQUENCE [LARGE SCALE GENOMIC DNA]</scope>
    <source>
        <strain evidence="5 6">AlHP1</strain>
    </source>
</reference>
<dbReference type="InterPro" id="IPR011989">
    <property type="entry name" value="ARM-like"/>
</dbReference>
<dbReference type="Pfam" id="PF25567">
    <property type="entry name" value="TPR_SYO1"/>
    <property type="match status" value="1"/>
</dbReference>
<feature type="compositionally biased region" description="Basic and acidic residues" evidence="3">
    <location>
        <begin position="30"/>
        <end position="40"/>
    </location>
</feature>
<dbReference type="SUPFAM" id="SSF48371">
    <property type="entry name" value="ARM repeat"/>
    <property type="match status" value="1"/>
</dbReference>
<feature type="domain" description="SYO1-like TPR repeats" evidence="4">
    <location>
        <begin position="453"/>
        <end position="716"/>
    </location>
</feature>
<dbReference type="InterPro" id="IPR000225">
    <property type="entry name" value="Armadillo"/>
</dbReference>
<dbReference type="Gene3D" id="1.25.10.10">
    <property type="entry name" value="Leucine-rich Repeat Variant"/>
    <property type="match status" value="1"/>
</dbReference>
<dbReference type="GeneID" id="95983948"/>
<keyword evidence="6" id="KW-1185">Reference proteome</keyword>
<evidence type="ECO:0000313" key="6">
    <source>
        <dbReference type="Proteomes" id="UP001565368"/>
    </source>
</evidence>
<dbReference type="InterPro" id="IPR057990">
    <property type="entry name" value="TPR_SYO1"/>
</dbReference>
<proteinExistence type="inferred from homology"/>
<accession>A0ABR3QB28</accession>
<dbReference type="PANTHER" id="PTHR13347:SF1">
    <property type="entry name" value="HEAT REPEAT-CONTAINING PROTEIN 3"/>
    <property type="match status" value="1"/>
</dbReference>